<keyword evidence="2" id="KW-0768">Sushi</keyword>
<keyword evidence="4" id="KW-1185">Reference proteome</keyword>
<name>A0A183GVF6_HELPZ</name>
<dbReference type="SUPFAM" id="SSF57535">
    <property type="entry name" value="Complement control module/SCR domain"/>
    <property type="match status" value="1"/>
</dbReference>
<reference evidence="5" key="1">
    <citation type="submission" date="2019-09" db="UniProtKB">
        <authorList>
            <consortium name="WormBaseParasite"/>
        </authorList>
    </citation>
    <scope>IDENTIFICATION</scope>
</reference>
<dbReference type="WBParaSite" id="HPBE_0002667601-mRNA-1">
    <property type="protein sequence ID" value="HPBE_0002667601-mRNA-1"/>
    <property type="gene ID" value="HPBE_0002667601"/>
</dbReference>
<dbReference type="AlphaFoldDB" id="A0A183GVF6"/>
<evidence type="ECO:0000256" key="2">
    <source>
        <dbReference type="PROSITE-ProRule" id="PRU00302"/>
    </source>
</evidence>
<sequence>LEVEHPNITLAYSTELDSETNKYRNGTRVTFNCPESYSILDGNKDAFCVSGAWKELLPEGGEDPTPGLCQRLCDAEKLRKERGYGPYGRKGEQSKYLEKPNKYQWVGNGTTISFTCSKKPGRVLWHKWTCNEGNWEPVRPNYEKCT</sequence>
<evidence type="ECO:0000259" key="3">
    <source>
        <dbReference type="PROSITE" id="PS50923"/>
    </source>
</evidence>
<keyword evidence="1" id="KW-1015">Disulfide bond</keyword>
<feature type="domain" description="Sushi" evidence="3">
    <location>
        <begin position="1"/>
        <end position="71"/>
    </location>
</feature>
<evidence type="ECO:0000313" key="4">
    <source>
        <dbReference type="Proteomes" id="UP000050761"/>
    </source>
</evidence>
<proteinExistence type="predicted"/>
<evidence type="ECO:0000313" key="5">
    <source>
        <dbReference type="WBParaSite" id="HPBE_0002667601-mRNA-1"/>
    </source>
</evidence>
<dbReference type="Gene3D" id="2.10.70.10">
    <property type="entry name" value="Complement Module, domain 1"/>
    <property type="match status" value="1"/>
</dbReference>
<protein>
    <submittedName>
        <fullName evidence="5">Sushi domain-containing protein</fullName>
    </submittedName>
</protein>
<dbReference type="Proteomes" id="UP000050761">
    <property type="component" value="Unassembled WGS sequence"/>
</dbReference>
<organism evidence="4 5">
    <name type="scientific">Heligmosomoides polygyrus</name>
    <name type="common">Parasitic roundworm</name>
    <dbReference type="NCBI Taxonomy" id="6339"/>
    <lineage>
        <taxon>Eukaryota</taxon>
        <taxon>Metazoa</taxon>
        <taxon>Ecdysozoa</taxon>
        <taxon>Nematoda</taxon>
        <taxon>Chromadorea</taxon>
        <taxon>Rhabditida</taxon>
        <taxon>Rhabditina</taxon>
        <taxon>Rhabditomorpha</taxon>
        <taxon>Strongyloidea</taxon>
        <taxon>Heligmosomidae</taxon>
        <taxon>Heligmosomoides</taxon>
    </lineage>
</organism>
<dbReference type="InterPro" id="IPR000436">
    <property type="entry name" value="Sushi_SCR_CCP_dom"/>
</dbReference>
<evidence type="ECO:0000256" key="1">
    <source>
        <dbReference type="ARBA" id="ARBA00023157"/>
    </source>
</evidence>
<dbReference type="PROSITE" id="PS50923">
    <property type="entry name" value="SUSHI"/>
    <property type="match status" value="1"/>
</dbReference>
<comment type="caution">
    <text evidence="2">Lacks conserved residue(s) required for the propagation of feature annotation.</text>
</comment>
<dbReference type="InterPro" id="IPR035976">
    <property type="entry name" value="Sushi/SCR/CCP_sf"/>
</dbReference>
<accession>A0A183GVF6</accession>